<organism evidence="3 4">
    <name type="scientific">Mycena maculata</name>
    <dbReference type="NCBI Taxonomy" id="230809"/>
    <lineage>
        <taxon>Eukaryota</taxon>
        <taxon>Fungi</taxon>
        <taxon>Dikarya</taxon>
        <taxon>Basidiomycota</taxon>
        <taxon>Agaricomycotina</taxon>
        <taxon>Agaricomycetes</taxon>
        <taxon>Agaricomycetidae</taxon>
        <taxon>Agaricales</taxon>
        <taxon>Marasmiineae</taxon>
        <taxon>Mycenaceae</taxon>
        <taxon>Mycena</taxon>
    </lineage>
</organism>
<keyword evidence="2" id="KW-1133">Transmembrane helix</keyword>
<gene>
    <name evidence="3" type="ORF">DFH07DRAFT_975414</name>
</gene>
<feature type="region of interest" description="Disordered" evidence="1">
    <location>
        <begin position="12"/>
        <end position="33"/>
    </location>
</feature>
<dbReference type="Proteomes" id="UP001215280">
    <property type="component" value="Unassembled WGS sequence"/>
</dbReference>
<evidence type="ECO:0000256" key="1">
    <source>
        <dbReference type="SAM" id="MobiDB-lite"/>
    </source>
</evidence>
<feature type="transmembrane region" description="Helical" evidence="2">
    <location>
        <begin position="483"/>
        <end position="509"/>
    </location>
</feature>
<keyword evidence="2" id="KW-0812">Transmembrane</keyword>
<sequence>MSMSLRWKINQTCPTVPGKKPDPRGANKTTLSPSLRSKKPHVIAASIFCVAELWQMGRKAGKYFIGLITSVEMLGPTPANYESFTGLAIAAVPIARNRQSARSLIGLMLGMIWAHEVAGVKRDLAGTQGRADRMYERYLTMFNSLVRIYGLKPRAGATGMPYYPAGPPGPPGGGNDRSTTNNPGPFFPSGSGGSGRSGRMGRTNQTSNSQYSATGRGYSLQHREQMRPHHGLLVGSRGVHLSRAFESGADLAVLVDLSLLLASPTVPDAPMDLKIIKCVPIAGCLGGLPTLPDANHASIFPRLNHISDLKKPSPSELIFSPNFRIVKYSFVVEGATLACLAGIISTLCIAFHTECRSSAMLILDVGDSSGSNNAYRNFGEESPGNFDNGNSSSSRSRCLMSKSYSHRCLIVIFISTGVRMAHVLYNNQNAKHNIQKNTGSSSMLKKAHHPEWCIRRNSGVHPGQTTQSNLSVFWYHGDDFQRFINSLFCPLVVVMGGIYIPLLTINFWVSLSTVTLFDIPE</sequence>
<dbReference type="EMBL" id="JARJLG010000001">
    <property type="protein sequence ID" value="KAJ7785010.1"/>
    <property type="molecule type" value="Genomic_DNA"/>
</dbReference>
<proteinExistence type="predicted"/>
<keyword evidence="2" id="KW-0472">Membrane</keyword>
<evidence type="ECO:0000313" key="3">
    <source>
        <dbReference type="EMBL" id="KAJ7785010.1"/>
    </source>
</evidence>
<comment type="caution">
    <text evidence="3">The sequence shown here is derived from an EMBL/GenBank/DDBJ whole genome shotgun (WGS) entry which is preliminary data.</text>
</comment>
<feature type="transmembrane region" description="Helical" evidence="2">
    <location>
        <begin position="328"/>
        <end position="351"/>
    </location>
</feature>
<feature type="compositionally biased region" description="Polar residues" evidence="1">
    <location>
        <begin position="203"/>
        <end position="213"/>
    </location>
</feature>
<protein>
    <submittedName>
        <fullName evidence="3">Uncharacterized protein</fullName>
    </submittedName>
</protein>
<keyword evidence="4" id="KW-1185">Reference proteome</keyword>
<dbReference type="AlphaFoldDB" id="A0AAD7P297"/>
<evidence type="ECO:0000313" key="4">
    <source>
        <dbReference type="Proteomes" id="UP001215280"/>
    </source>
</evidence>
<accession>A0AAD7P297</accession>
<feature type="region of interest" description="Disordered" evidence="1">
    <location>
        <begin position="162"/>
        <end position="213"/>
    </location>
</feature>
<reference evidence="3" key="1">
    <citation type="submission" date="2023-03" db="EMBL/GenBank/DDBJ databases">
        <title>Massive genome expansion in bonnet fungi (Mycena s.s.) driven by repeated elements and novel gene families across ecological guilds.</title>
        <authorList>
            <consortium name="Lawrence Berkeley National Laboratory"/>
            <person name="Harder C.B."/>
            <person name="Miyauchi S."/>
            <person name="Viragh M."/>
            <person name="Kuo A."/>
            <person name="Thoen E."/>
            <person name="Andreopoulos B."/>
            <person name="Lu D."/>
            <person name="Skrede I."/>
            <person name="Drula E."/>
            <person name="Henrissat B."/>
            <person name="Morin E."/>
            <person name="Kohler A."/>
            <person name="Barry K."/>
            <person name="LaButti K."/>
            <person name="Morin E."/>
            <person name="Salamov A."/>
            <person name="Lipzen A."/>
            <person name="Mereny Z."/>
            <person name="Hegedus B."/>
            <person name="Baldrian P."/>
            <person name="Stursova M."/>
            <person name="Weitz H."/>
            <person name="Taylor A."/>
            <person name="Grigoriev I.V."/>
            <person name="Nagy L.G."/>
            <person name="Martin F."/>
            <person name="Kauserud H."/>
        </authorList>
    </citation>
    <scope>NUCLEOTIDE SEQUENCE</scope>
    <source>
        <strain evidence="3">CBHHK188m</strain>
    </source>
</reference>
<name>A0AAD7P297_9AGAR</name>
<evidence type="ECO:0000256" key="2">
    <source>
        <dbReference type="SAM" id="Phobius"/>
    </source>
</evidence>